<name>A0A3A4K6B2_9NOCA</name>
<proteinExistence type="predicted"/>
<dbReference type="OrthoDB" id="4557883at2"/>
<dbReference type="InterPro" id="IPR001387">
    <property type="entry name" value="Cro/C1-type_HTH"/>
</dbReference>
<dbReference type="Pfam" id="PF01381">
    <property type="entry name" value="HTH_3"/>
    <property type="match status" value="1"/>
</dbReference>
<dbReference type="PROSITE" id="PS50943">
    <property type="entry name" value="HTH_CROC1"/>
    <property type="match status" value="1"/>
</dbReference>
<dbReference type="SMART" id="SM00530">
    <property type="entry name" value="HTH_XRE"/>
    <property type="match status" value="1"/>
</dbReference>
<protein>
    <submittedName>
        <fullName evidence="2">Transcriptional regulator</fullName>
    </submittedName>
</protein>
<gene>
    <name evidence="2" type="ORF">D5S18_29545</name>
</gene>
<dbReference type="InterPro" id="IPR010982">
    <property type="entry name" value="Lambda_DNA-bd_dom_sf"/>
</dbReference>
<dbReference type="Gene3D" id="1.10.260.40">
    <property type="entry name" value="lambda repressor-like DNA-binding domains"/>
    <property type="match status" value="1"/>
</dbReference>
<dbReference type="AlphaFoldDB" id="A0A3A4K6B2"/>
<reference evidence="2 3" key="1">
    <citation type="submission" date="2018-09" db="EMBL/GenBank/DDBJ databases">
        <title>YIM PH21274 draft genome.</title>
        <authorList>
            <person name="Miao C."/>
        </authorList>
    </citation>
    <scope>NUCLEOTIDE SEQUENCE [LARGE SCALE GENOMIC DNA]</scope>
    <source>
        <strain evidence="2 3">YIM PH 21724</strain>
    </source>
</reference>
<dbReference type="GO" id="GO:0003677">
    <property type="term" value="F:DNA binding"/>
    <property type="evidence" value="ECO:0007669"/>
    <property type="project" value="InterPro"/>
</dbReference>
<evidence type="ECO:0000259" key="1">
    <source>
        <dbReference type="PROSITE" id="PS50943"/>
    </source>
</evidence>
<dbReference type="CDD" id="cd00093">
    <property type="entry name" value="HTH_XRE"/>
    <property type="match status" value="1"/>
</dbReference>
<evidence type="ECO:0000313" key="3">
    <source>
        <dbReference type="Proteomes" id="UP000266677"/>
    </source>
</evidence>
<evidence type="ECO:0000313" key="2">
    <source>
        <dbReference type="EMBL" id="RJO70010.1"/>
    </source>
</evidence>
<organism evidence="2 3">
    <name type="scientific">Nocardia panacis</name>
    <dbReference type="NCBI Taxonomy" id="2340916"/>
    <lineage>
        <taxon>Bacteria</taxon>
        <taxon>Bacillati</taxon>
        <taxon>Actinomycetota</taxon>
        <taxon>Actinomycetes</taxon>
        <taxon>Mycobacteriales</taxon>
        <taxon>Nocardiaceae</taxon>
        <taxon>Nocardia</taxon>
    </lineage>
</organism>
<keyword evidence="3" id="KW-1185">Reference proteome</keyword>
<feature type="domain" description="HTH cro/C1-type" evidence="1">
    <location>
        <begin position="24"/>
        <end position="78"/>
    </location>
</feature>
<sequence>MSAYDDIVPEEFQVTDAQRLGAIVRELRQARGLTQAELAARAHVSRGYLIRLEKGHPTAELGTILQVLTALGARLGVTAVTESDEERLLREAFERIVDG</sequence>
<dbReference type="RefSeq" id="WP_120044377.1">
    <property type="nucleotide sequence ID" value="NZ_QZFU01000041.1"/>
</dbReference>
<dbReference type="SUPFAM" id="SSF47413">
    <property type="entry name" value="lambda repressor-like DNA-binding domains"/>
    <property type="match status" value="1"/>
</dbReference>
<dbReference type="EMBL" id="QZFU01000041">
    <property type="protein sequence ID" value="RJO70010.1"/>
    <property type="molecule type" value="Genomic_DNA"/>
</dbReference>
<accession>A0A3A4K6B2</accession>
<dbReference type="Proteomes" id="UP000266677">
    <property type="component" value="Unassembled WGS sequence"/>
</dbReference>
<comment type="caution">
    <text evidence="2">The sequence shown here is derived from an EMBL/GenBank/DDBJ whole genome shotgun (WGS) entry which is preliminary data.</text>
</comment>